<reference evidence="2 3" key="1">
    <citation type="submission" date="2019-10" db="EMBL/GenBank/DDBJ databases">
        <title>Taxonomy of Antarctic Massilia spp.: description of Massilia rubra sp. nov., Massilia aquatica sp. nov., Massilia mucilaginosa sp. nov., Massilia frigida sp. nov. isolated from streams, lakes and regoliths.</title>
        <authorList>
            <person name="Holochova P."/>
            <person name="Sedlacek I."/>
            <person name="Kralova S."/>
            <person name="Maslanova I."/>
            <person name="Busse H.-J."/>
            <person name="Stankova E."/>
            <person name="Vrbovska V."/>
            <person name="Kovarovic V."/>
            <person name="Bartak M."/>
            <person name="Svec P."/>
            <person name="Pantucek R."/>
        </authorList>
    </citation>
    <scope>NUCLEOTIDE SEQUENCE [LARGE SCALE GENOMIC DNA]</scope>
    <source>
        <strain evidence="2 3">CCM 8695</strain>
    </source>
</reference>
<evidence type="ECO:0000313" key="3">
    <source>
        <dbReference type="Proteomes" id="UP000621455"/>
    </source>
</evidence>
<evidence type="ECO:0000313" key="2">
    <source>
        <dbReference type="EMBL" id="NHZ81709.1"/>
    </source>
</evidence>
<feature type="region of interest" description="Disordered" evidence="1">
    <location>
        <begin position="165"/>
        <end position="192"/>
    </location>
</feature>
<gene>
    <name evidence="2" type="ORF">F2P44_20870</name>
</gene>
<protein>
    <submittedName>
        <fullName evidence="2">Uncharacterized protein</fullName>
    </submittedName>
</protein>
<evidence type="ECO:0000256" key="1">
    <source>
        <dbReference type="SAM" id="MobiDB-lite"/>
    </source>
</evidence>
<comment type="caution">
    <text evidence="2">The sequence shown here is derived from an EMBL/GenBank/DDBJ whole genome shotgun (WGS) entry which is preliminary data.</text>
</comment>
<keyword evidence="3" id="KW-1185">Reference proteome</keyword>
<organism evidence="2 3">
    <name type="scientific">Massilia frigida</name>
    <dbReference type="NCBI Taxonomy" id="2609281"/>
    <lineage>
        <taxon>Bacteria</taxon>
        <taxon>Pseudomonadati</taxon>
        <taxon>Pseudomonadota</taxon>
        <taxon>Betaproteobacteria</taxon>
        <taxon>Burkholderiales</taxon>
        <taxon>Oxalobacteraceae</taxon>
        <taxon>Telluria group</taxon>
        <taxon>Massilia</taxon>
    </lineage>
</organism>
<dbReference type="RefSeq" id="WP_167089026.1">
    <property type="nucleotide sequence ID" value="NZ_WHJG01000024.1"/>
</dbReference>
<name>A0ABX0NFT2_9BURK</name>
<sequence>MNNDDMSDEEFDAFLRGEDDLSRRLHGVTQPASSAQLDAAILGYVKAGLAQEARPAAANDATGGDASPRLAPGLGRRWRIPAGIAAGVLAGVLGHQLYQGGVRMEGEMTAAQVVRHEPPAAMAPEPAPVVVAEAAPAAAPPPPPVMAQAPSAPPRAPVTVAAAPALSKPTAPPPVVDEGKASAAAEPKQQMQDNYASAPALARVRGEKDIAADLPAMKAAAAPPSERVAVDAKRSAETTTQRFSNHAAAPGLAVRKENEAFGRRADQEAAHAKRARDWLSVIDAMLKADLKSDALAEWTKFRVAYPDYPVPDEMLARIAAVKR</sequence>
<accession>A0ABX0NFT2</accession>
<dbReference type="EMBL" id="WHJG01000024">
    <property type="protein sequence ID" value="NHZ81709.1"/>
    <property type="molecule type" value="Genomic_DNA"/>
</dbReference>
<dbReference type="Proteomes" id="UP000621455">
    <property type="component" value="Unassembled WGS sequence"/>
</dbReference>
<proteinExistence type="predicted"/>